<dbReference type="EMBL" id="CM056810">
    <property type="protein sequence ID" value="KAJ8642506.1"/>
    <property type="molecule type" value="Genomic_DNA"/>
</dbReference>
<proteinExistence type="predicted"/>
<dbReference type="Proteomes" id="UP001234297">
    <property type="component" value="Chromosome 2"/>
</dbReference>
<gene>
    <name evidence="1" type="ORF">MRB53_004254</name>
</gene>
<sequence>MMRRCILEASSLQSVKWIPRQIMAQKQVPSFLSSRKEFSVASQPNSSQGPTSSEKPSGSGNNTSKFVLGSVAVGVAVMAAYQIGYIGHHQVKEDHSSFESSKFNTDGTNSKVVAHLEDEVATPNDKNLNPLSPNVEDAVKTEEAHSDLPHPKDPLSNREEESPVEDKLAMTPAEEAFPVKETESSPPSSVAPDNQDGHSETSTEYNTLDKEKSEESILHSELSKKPNGGIDGAVFSEESVMEDASLHLPTSNDMPKDATADKVEPLSSLSDAYLLRERDDKSPEISLNAKSADSFRAFSEEKEVLGERAENLKDADVPNEEKVILDLIQAIHAAERRQADLDARIFAEEKRILKEKYEKEVKDARARELMYAEEAAILDKELNKERVKTEATIRSLKEKAEENLKMELQQKEEQLQLELKKAQELAKAELAAVIASEKSSQIEKMAEANLHIDALCMAFYARSEEARQRHSVHKLALGALALEDALSKGLPIQREIEALYASFDGIDRDSLLDLALSSLPRETLNEGTDTLLQLNQKFDALKGTLRHFSLIPSGGGGILAHTVAHIASSIKMRENNQSGDGIESVISKVESFLAEGKLAEAADALEGGVSCSQAEEIVVDWVRQARNRAIMEQALSLLQSYATSISLT</sequence>
<keyword evidence="2" id="KW-1185">Reference proteome</keyword>
<accession>A0ACC2M9P8</accession>
<reference evidence="1 2" key="1">
    <citation type="journal article" date="2022" name="Hortic Res">
        <title>A haplotype resolved chromosomal level avocado genome allows analysis of novel avocado genes.</title>
        <authorList>
            <person name="Nath O."/>
            <person name="Fletcher S.J."/>
            <person name="Hayward A."/>
            <person name="Shaw L.M."/>
            <person name="Masouleh A.K."/>
            <person name="Furtado A."/>
            <person name="Henry R.J."/>
            <person name="Mitter N."/>
        </authorList>
    </citation>
    <scope>NUCLEOTIDE SEQUENCE [LARGE SCALE GENOMIC DNA]</scope>
    <source>
        <strain evidence="2">cv. Hass</strain>
    </source>
</reference>
<comment type="caution">
    <text evidence="1">The sequence shown here is derived from an EMBL/GenBank/DDBJ whole genome shotgun (WGS) entry which is preliminary data.</text>
</comment>
<evidence type="ECO:0000313" key="2">
    <source>
        <dbReference type="Proteomes" id="UP001234297"/>
    </source>
</evidence>
<name>A0ACC2M9P8_PERAE</name>
<evidence type="ECO:0000313" key="1">
    <source>
        <dbReference type="EMBL" id="KAJ8642506.1"/>
    </source>
</evidence>
<protein>
    <submittedName>
        <fullName evidence="1">Uncharacterized protein</fullName>
    </submittedName>
</protein>
<organism evidence="1 2">
    <name type="scientific">Persea americana</name>
    <name type="common">Avocado</name>
    <dbReference type="NCBI Taxonomy" id="3435"/>
    <lineage>
        <taxon>Eukaryota</taxon>
        <taxon>Viridiplantae</taxon>
        <taxon>Streptophyta</taxon>
        <taxon>Embryophyta</taxon>
        <taxon>Tracheophyta</taxon>
        <taxon>Spermatophyta</taxon>
        <taxon>Magnoliopsida</taxon>
        <taxon>Magnoliidae</taxon>
        <taxon>Laurales</taxon>
        <taxon>Lauraceae</taxon>
        <taxon>Persea</taxon>
    </lineage>
</organism>